<accession>A0A813VB05</accession>
<feature type="domain" description="DNL-type" evidence="3">
    <location>
        <begin position="57"/>
        <end position="157"/>
    </location>
</feature>
<gene>
    <name evidence="4" type="ORF">XAT740_LOCUS4957</name>
</gene>
<protein>
    <recommendedName>
        <fullName evidence="3">DNL-type domain-containing protein</fullName>
    </recommendedName>
</protein>
<name>A0A813VB05_ADIRI</name>
<keyword evidence="2" id="KW-0479">Metal-binding</keyword>
<evidence type="ECO:0000313" key="5">
    <source>
        <dbReference type="Proteomes" id="UP000663828"/>
    </source>
</evidence>
<keyword evidence="1" id="KW-0378">Hydrolase</keyword>
<dbReference type="SUPFAM" id="SSF56784">
    <property type="entry name" value="HAD-like"/>
    <property type="match status" value="1"/>
</dbReference>
<dbReference type="Pfam" id="PF05180">
    <property type="entry name" value="zf-DNL"/>
    <property type="match status" value="1"/>
</dbReference>
<dbReference type="InterPro" id="IPR036412">
    <property type="entry name" value="HAD-like_sf"/>
</dbReference>
<keyword evidence="2" id="KW-0862">Zinc</keyword>
<dbReference type="Proteomes" id="UP000663828">
    <property type="component" value="Unassembled WGS sequence"/>
</dbReference>
<dbReference type="InterPro" id="IPR006357">
    <property type="entry name" value="HAD-SF_hydro_IIA"/>
</dbReference>
<evidence type="ECO:0000313" key="4">
    <source>
        <dbReference type="EMBL" id="CAF0840777.1"/>
    </source>
</evidence>
<dbReference type="PANTHER" id="PTHR19288:SF93">
    <property type="entry name" value="FI11325P-RELATED"/>
    <property type="match status" value="1"/>
</dbReference>
<comment type="caution">
    <text evidence="4">The sequence shown here is derived from an EMBL/GenBank/DDBJ whole genome shotgun (WGS) entry which is preliminary data.</text>
</comment>
<keyword evidence="2" id="KW-0863">Zinc-finger</keyword>
<dbReference type="InterPro" id="IPR023214">
    <property type="entry name" value="HAD_sf"/>
</dbReference>
<evidence type="ECO:0000256" key="1">
    <source>
        <dbReference type="ARBA" id="ARBA00022801"/>
    </source>
</evidence>
<evidence type="ECO:0000259" key="3">
    <source>
        <dbReference type="PROSITE" id="PS51501"/>
    </source>
</evidence>
<dbReference type="GO" id="GO:0016791">
    <property type="term" value="F:phosphatase activity"/>
    <property type="evidence" value="ECO:0007669"/>
    <property type="project" value="InterPro"/>
</dbReference>
<dbReference type="AlphaFoldDB" id="A0A813VB05"/>
<dbReference type="PROSITE" id="PS51501">
    <property type="entry name" value="ZF_DNL"/>
    <property type="match status" value="1"/>
</dbReference>
<evidence type="ECO:0000256" key="2">
    <source>
        <dbReference type="PROSITE-ProRule" id="PRU00834"/>
    </source>
</evidence>
<dbReference type="NCBIfam" id="TIGR01460">
    <property type="entry name" value="HAD-SF-IIA"/>
    <property type="match status" value="1"/>
</dbReference>
<reference evidence="4" key="1">
    <citation type="submission" date="2021-02" db="EMBL/GenBank/DDBJ databases">
        <authorList>
            <person name="Nowell W R."/>
        </authorList>
    </citation>
    <scope>NUCLEOTIDE SEQUENCE</scope>
</reference>
<proteinExistence type="predicted"/>
<dbReference type="EMBL" id="CAJNOR010000209">
    <property type="protein sequence ID" value="CAF0840777.1"/>
    <property type="molecule type" value="Genomic_DNA"/>
</dbReference>
<dbReference type="Pfam" id="PF13242">
    <property type="entry name" value="Hydrolase_like"/>
    <property type="match status" value="1"/>
</dbReference>
<organism evidence="4 5">
    <name type="scientific">Adineta ricciae</name>
    <name type="common">Rotifer</name>
    <dbReference type="NCBI Taxonomy" id="249248"/>
    <lineage>
        <taxon>Eukaryota</taxon>
        <taxon>Metazoa</taxon>
        <taxon>Spiralia</taxon>
        <taxon>Gnathifera</taxon>
        <taxon>Rotifera</taxon>
        <taxon>Eurotatoria</taxon>
        <taxon>Bdelloidea</taxon>
        <taxon>Adinetida</taxon>
        <taxon>Adinetidae</taxon>
        <taxon>Adineta</taxon>
    </lineage>
</organism>
<dbReference type="InterPro" id="IPR007853">
    <property type="entry name" value="Znf_DNL-typ"/>
</dbReference>
<dbReference type="GO" id="GO:0008270">
    <property type="term" value="F:zinc ion binding"/>
    <property type="evidence" value="ECO:0007669"/>
    <property type="project" value="UniProtKB-KW"/>
</dbReference>
<dbReference type="NCBIfam" id="TIGR01452">
    <property type="entry name" value="PGP_euk"/>
    <property type="match status" value="1"/>
</dbReference>
<dbReference type="Pfam" id="PF13344">
    <property type="entry name" value="Hydrolase_6"/>
    <property type="match status" value="1"/>
</dbReference>
<keyword evidence="5" id="KW-1185">Reference proteome</keyword>
<sequence length="471" mass="52662">MFRLALTRLVSTTRISVQSSKVLINYSRCFLRNHSSELNDIKQQPTKIPLASIHQGEASKRMGIQFRCKVCDHTLQKTFTRQSYEHGVVIIRCDSCSNLHLIADNLGWFKDITQNGKFKNIAQMLQAKGETIHRITAVPTDDQSTLEEKTATDKMSTAVCTRLNEIHIEFVLNDHDTFLFDCDGVLWCAPVVLPGAIELLNLLTQLGKRVLFVTNNSLKTQRGFSQWLNEIGYPAKPEQVISTAWITAKYLKSINYKGHCYCIGMESMVEELAREGFHISDGIGPDPVSPETDWIETNTIKFDDQINCVISAFDIHVNYLKIIKAATYLSRPNVLFIATNDDVTTPQNDVAILPGEGTILASIVAASGRSPTILGKPRAPMFDSIRLAFPDVKPNRTIMIGDRLETDILFGNRQGLTTLLVFSGATSEKKLDTVKQSAEKTASDRDLLPKYCIKDVQHLLELIITQTKPSS</sequence>
<dbReference type="Gene3D" id="3.40.50.1000">
    <property type="entry name" value="HAD superfamily/HAD-like"/>
    <property type="match status" value="2"/>
</dbReference>
<dbReference type="InterPro" id="IPR006349">
    <property type="entry name" value="PGP_euk"/>
</dbReference>
<dbReference type="GO" id="GO:0005737">
    <property type="term" value="C:cytoplasm"/>
    <property type="evidence" value="ECO:0007669"/>
    <property type="project" value="TreeGrafter"/>
</dbReference>
<dbReference type="PANTHER" id="PTHR19288">
    <property type="entry name" value="4-NITROPHENYLPHOSPHATASE-RELATED"/>
    <property type="match status" value="1"/>
</dbReference>